<reference evidence="2 3" key="1">
    <citation type="journal article" date="2024" name="Front. Microbiol.">
        <title>Novel thermophilic genera Geochorda gen. nov. and Carboxydochorda gen. nov. from the deep terrestrial subsurface reveal the ecophysiological diversity in the class Limnochordia.</title>
        <authorList>
            <person name="Karnachuk O.V."/>
            <person name="Lukina A.P."/>
            <person name="Avakyan M.R."/>
            <person name="Kadnikov V.V."/>
            <person name="Begmatov S."/>
            <person name="Beletsky A.V."/>
            <person name="Vlasova K.G."/>
            <person name="Novikov A.A."/>
            <person name="Shcherbakova V.A."/>
            <person name="Mardanov A.V."/>
            <person name="Ravin N.V."/>
        </authorList>
    </citation>
    <scope>NUCLEOTIDE SEQUENCE [LARGE SCALE GENOMIC DNA]</scope>
    <source>
        <strain evidence="2 3">L945</strain>
    </source>
</reference>
<evidence type="ECO:0000313" key="2">
    <source>
        <dbReference type="EMBL" id="WRP16550.1"/>
    </source>
</evidence>
<organism evidence="2 3">
    <name type="scientific">Carboxydichorda subterranea</name>
    <dbReference type="NCBI Taxonomy" id="3109565"/>
    <lineage>
        <taxon>Bacteria</taxon>
        <taxon>Bacillati</taxon>
        <taxon>Bacillota</taxon>
        <taxon>Limnochordia</taxon>
        <taxon>Limnochordales</taxon>
        <taxon>Geochordaceae</taxon>
        <taxon>Carboxydichorda</taxon>
    </lineage>
</organism>
<sequence length="251" mass="27674">MKSAVSMWSLHREAYAGRLDVAGFVRWARGAGFGAVELLDVFWKDEPREVPEIRALVDQTGLVVAAYDATNDFAWPDAARRAEQVQRVRRAVDTAVRLAAPVVRVFSGDLKPDVRWEDARGWVIEGLRECAGYARQAGVVLALENHGKLAGRSEQLLDIVRSVNSPALRLNLDPSNFVLAHEDPLQAVRLLAGLAVHAHVKGGDEVPWQAVAEELRRAGFQGYLSIEFEGQGDERAGVEQVRRQMSSLMGV</sequence>
<dbReference type="EMBL" id="CP141615">
    <property type="protein sequence ID" value="WRP16550.1"/>
    <property type="molecule type" value="Genomic_DNA"/>
</dbReference>
<proteinExistence type="predicted"/>
<dbReference type="InterPro" id="IPR013022">
    <property type="entry name" value="Xyl_isomerase-like_TIM-brl"/>
</dbReference>
<dbReference type="Pfam" id="PF01261">
    <property type="entry name" value="AP_endonuc_2"/>
    <property type="match status" value="1"/>
</dbReference>
<accession>A0ABZ1BVL7</accession>
<dbReference type="SUPFAM" id="SSF51658">
    <property type="entry name" value="Xylose isomerase-like"/>
    <property type="match status" value="1"/>
</dbReference>
<evidence type="ECO:0000313" key="3">
    <source>
        <dbReference type="Proteomes" id="UP001332192"/>
    </source>
</evidence>
<dbReference type="InterPro" id="IPR036237">
    <property type="entry name" value="Xyl_isomerase-like_sf"/>
</dbReference>
<name>A0ABZ1BVL7_9FIRM</name>
<dbReference type="Proteomes" id="UP001332192">
    <property type="component" value="Chromosome"/>
</dbReference>
<dbReference type="GO" id="GO:0016853">
    <property type="term" value="F:isomerase activity"/>
    <property type="evidence" value="ECO:0007669"/>
    <property type="project" value="UniProtKB-KW"/>
</dbReference>
<feature type="domain" description="Xylose isomerase-like TIM barrel" evidence="1">
    <location>
        <begin position="25"/>
        <end position="240"/>
    </location>
</feature>
<dbReference type="PANTHER" id="PTHR12110">
    <property type="entry name" value="HYDROXYPYRUVATE ISOMERASE"/>
    <property type="match status" value="1"/>
</dbReference>
<dbReference type="RefSeq" id="WP_324715823.1">
    <property type="nucleotide sequence ID" value="NZ_CP141615.1"/>
</dbReference>
<keyword evidence="2" id="KW-0413">Isomerase</keyword>
<gene>
    <name evidence="2" type="ORF">U7230_10655</name>
</gene>
<protein>
    <submittedName>
        <fullName evidence="2">Sugar phosphate isomerase/epimerase family protein</fullName>
    </submittedName>
</protein>
<dbReference type="InterPro" id="IPR050312">
    <property type="entry name" value="IolE/XylAMocC-like"/>
</dbReference>
<keyword evidence="3" id="KW-1185">Reference proteome</keyword>
<dbReference type="Gene3D" id="3.20.20.150">
    <property type="entry name" value="Divalent-metal-dependent TIM barrel enzymes"/>
    <property type="match status" value="1"/>
</dbReference>
<evidence type="ECO:0000259" key="1">
    <source>
        <dbReference type="Pfam" id="PF01261"/>
    </source>
</evidence>
<dbReference type="PANTHER" id="PTHR12110:SF53">
    <property type="entry name" value="BLR5974 PROTEIN"/>
    <property type="match status" value="1"/>
</dbReference>